<dbReference type="Gene3D" id="3.20.20.100">
    <property type="entry name" value="NADP-dependent oxidoreductase domain"/>
    <property type="match status" value="1"/>
</dbReference>
<keyword evidence="4" id="KW-1185">Reference proteome</keyword>
<dbReference type="PANTHER" id="PTHR43625">
    <property type="entry name" value="AFLATOXIN B1 ALDEHYDE REDUCTASE"/>
    <property type="match status" value="1"/>
</dbReference>
<dbReference type="InterPro" id="IPR036812">
    <property type="entry name" value="NAD(P)_OxRdtase_dom_sf"/>
</dbReference>
<name>W4KDE4_HETIT</name>
<dbReference type="PANTHER" id="PTHR43625:SF40">
    <property type="entry name" value="ALDO-KETO REDUCTASE YAKC [NADP(+)]"/>
    <property type="match status" value="1"/>
</dbReference>
<evidence type="ECO:0000259" key="2">
    <source>
        <dbReference type="Pfam" id="PF00248"/>
    </source>
</evidence>
<feature type="domain" description="NADP-dependent oxidoreductase" evidence="2">
    <location>
        <begin position="16"/>
        <end position="307"/>
    </location>
</feature>
<dbReference type="SUPFAM" id="SSF51430">
    <property type="entry name" value="NAD(P)-linked oxidoreductase"/>
    <property type="match status" value="1"/>
</dbReference>
<organism evidence="3 4">
    <name type="scientific">Heterobasidion irregulare (strain TC 32-1)</name>
    <dbReference type="NCBI Taxonomy" id="747525"/>
    <lineage>
        <taxon>Eukaryota</taxon>
        <taxon>Fungi</taxon>
        <taxon>Dikarya</taxon>
        <taxon>Basidiomycota</taxon>
        <taxon>Agaricomycotina</taxon>
        <taxon>Agaricomycetes</taxon>
        <taxon>Russulales</taxon>
        <taxon>Bondarzewiaceae</taxon>
        <taxon>Heterobasidion</taxon>
        <taxon>Heterobasidion annosum species complex</taxon>
    </lineage>
</organism>
<gene>
    <name evidence="3" type="ORF">HETIRDRAFT_408120</name>
</gene>
<evidence type="ECO:0000256" key="1">
    <source>
        <dbReference type="ARBA" id="ARBA00023002"/>
    </source>
</evidence>
<dbReference type="InterPro" id="IPR020471">
    <property type="entry name" value="AKR"/>
</dbReference>
<keyword evidence="1" id="KW-0560">Oxidoreductase</keyword>
<evidence type="ECO:0000313" key="3">
    <source>
        <dbReference type="EMBL" id="ETW83798.1"/>
    </source>
</evidence>
<dbReference type="GO" id="GO:0016491">
    <property type="term" value="F:oxidoreductase activity"/>
    <property type="evidence" value="ECO:0007669"/>
    <property type="project" value="UniProtKB-KW"/>
</dbReference>
<dbReference type="InterPro" id="IPR050791">
    <property type="entry name" value="Aldo-Keto_reductase"/>
</dbReference>
<dbReference type="GeneID" id="20672660"/>
<sequence length="335" mass="36635">MSLPTRELGGTQVNSIGFGAMGLSVGYGDTGSIEERLTLLDAVYERGCKFWDTSDAYQDNEELIGKWFAKTGKRKDIYLATKFGLADPTRFPNGSPEYVRVAFENSLKKLQTDYVDLYYLHRADPTVPIEKTIGAIAELVKEGKVKAIGVSEISASALRRAHAVHPIAALQVEYSPLSLDIEFEKLNLFKTAQELGIAIVAYSPLGRGLLTGSFRTAESVPDGHYAKYIPRFNADNFPKIVKLADEFAAIGAKHGATSGQVVLAWLLAQGPKVFVIPGTKKVKYLEDNLGAAKVTLTAEEIAHLRTLAEEIHKTAPGERYPGEFNNLSFLDTPPL</sequence>
<dbReference type="HOGENOM" id="CLU_023205_2_1_1"/>
<dbReference type="GO" id="GO:0005737">
    <property type="term" value="C:cytoplasm"/>
    <property type="evidence" value="ECO:0007669"/>
    <property type="project" value="TreeGrafter"/>
</dbReference>
<protein>
    <recommendedName>
        <fullName evidence="2">NADP-dependent oxidoreductase domain-containing protein</fullName>
    </recommendedName>
</protein>
<dbReference type="Pfam" id="PF00248">
    <property type="entry name" value="Aldo_ket_red"/>
    <property type="match status" value="1"/>
</dbReference>
<accession>W4KDE4</accession>
<dbReference type="PRINTS" id="PR00069">
    <property type="entry name" value="ALDKETRDTASE"/>
</dbReference>
<dbReference type="AlphaFoldDB" id="W4KDE4"/>
<dbReference type="Proteomes" id="UP000030671">
    <property type="component" value="Unassembled WGS sequence"/>
</dbReference>
<dbReference type="FunCoup" id="W4KDE4">
    <property type="interactions" value="296"/>
</dbReference>
<proteinExistence type="predicted"/>
<reference evidence="3 4" key="1">
    <citation type="journal article" date="2012" name="New Phytol.">
        <title>Insight into trade-off between wood decay and parasitism from the genome of a fungal forest pathogen.</title>
        <authorList>
            <person name="Olson A."/>
            <person name="Aerts A."/>
            <person name="Asiegbu F."/>
            <person name="Belbahri L."/>
            <person name="Bouzid O."/>
            <person name="Broberg A."/>
            <person name="Canback B."/>
            <person name="Coutinho P.M."/>
            <person name="Cullen D."/>
            <person name="Dalman K."/>
            <person name="Deflorio G."/>
            <person name="van Diepen L.T."/>
            <person name="Dunand C."/>
            <person name="Duplessis S."/>
            <person name="Durling M."/>
            <person name="Gonthier P."/>
            <person name="Grimwood J."/>
            <person name="Fossdal C.G."/>
            <person name="Hansson D."/>
            <person name="Henrissat B."/>
            <person name="Hietala A."/>
            <person name="Himmelstrand K."/>
            <person name="Hoffmeister D."/>
            <person name="Hogberg N."/>
            <person name="James T.Y."/>
            <person name="Karlsson M."/>
            <person name="Kohler A."/>
            <person name="Kues U."/>
            <person name="Lee Y.H."/>
            <person name="Lin Y.C."/>
            <person name="Lind M."/>
            <person name="Lindquist E."/>
            <person name="Lombard V."/>
            <person name="Lucas S."/>
            <person name="Lunden K."/>
            <person name="Morin E."/>
            <person name="Murat C."/>
            <person name="Park J."/>
            <person name="Raffaello T."/>
            <person name="Rouze P."/>
            <person name="Salamov A."/>
            <person name="Schmutz J."/>
            <person name="Solheim H."/>
            <person name="Stahlberg J."/>
            <person name="Velez H."/>
            <person name="de Vries R.P."/>
            <person name="Wiebenga A."/>
            <person name="Woodward S."/>
            <person name="Yakovlev I."/>
            <person name="Garbelotto M."/>
            <person name="Martin F."/>
            <person name="Grigoriev I.V."/>
            <person name="Stenlid J."/>
        </authorList>
    </citation>
    <scope>NUCLEOTIDE SEQUENCE [LARGE SCALE GENOMIC DNA]</scope>
    <source>
        <strain evidence="3 4">TC 32-1</strain>
    </source>
</reference>
<evidence type="ECO:0000313" key="4">
    <source>
        <dbReference type="Proteomes" id="UP000030671"/>
    </source>
</evidence>
<dbReference type="KEGG" id="hir:HETIRDRAFT_408120"/>
<dbReference type="InterPro" id="IPR023210">
    <property type="entry name" value="NADP_OxRdtase_dom"/>
</dbReference>
<dbReference type="InParanoid" id="W4KDE4"/>
<dbReference type="eggNOG" id="KOG1575">
    <property type="taxonomic scope" value="Eukaryota"/>
</dbReference>
<dbReference type="OrthoDB" id="37537at2759"/>
<dbReference type="EMBL" id="KI925456">
    <property type="protein sequence ID" value="ETW83798.1"/>
    <property type="molecule type" value="Genomic_DNA"/>
</dbReference>
<dbReference type="RefSeq" id="XP_009543544.1">
    <property type="nucleotide sequence ID" value="XM_009545249.1"/>
</dbReference>